<organism evidence="1 2">
    <name type="scientific">Brachionus plicatilis</name>
    <name type="common">Marine rotifer</name>
    <name type="synonym">Brachionus muelleri</name>
    <dbReference type="NCBI Taxonomy" id="10195"/>
    <lineage>
        <taxon>Eukaryota</taxon>
        <taxon>Metazoa</taxon>
        <taxon>Spiralia</taxon>
        <taxon>Gnathifera</taxon>
        <taxon>Rotifera</taxon>
        <taxon>Eurotatoria</taxon>
        <taxon>Monogononta</taxon>
        <taxon>Pseudotrocha</taxon>
        <taxon>Ploima</taxon>
        <taxon>Brachionidae</taxon>
        <taxon>Brachionus</taxon>
    </lineage>
</organism>
<proteinExistence type="predicted"/>
<evidence type="ECO:0000313" key="1">
    <source>
        <dbReference type="EMBL" id="RNA23272.1"/>
    </source>
</evidence>
<dbReference type="AlphaFoldDB" id="A0A3M7RI73"/>
<accession>A0A3M7RI73</accession>
<sequence length="101" mass="11642">MKNILNFFYGTKKSIYSKGFTKKIYAHLILINKKVIIVRLSQDLPQVLGRFSYSNKSNSFLKTIWGNFGTSASGVCLNWKIKYRLRKPFVFALILSLADQT</sequence>
<comment type="caution">
    <text evidence="1">The sequence shown here is derived from an EMBL/GenBank/DDBJ whole genome shotgun (WGS) entry which is preliminary data.</text>
</comment>
<dbReference type="Proteomes" id="UP000276133">
    <property type="component" value="Unassembled WGS sequence"/>
</dbReference>
<reference evidence="1 2" key="1">
    <citation type="journal article" date="2018" name="Sci. Rep.">
        <title>Genomic signatures of local adaptation to the degree of environmental predictability in rotifers.</title>
        <authorList>
            <person name="Franch-Gras L."/>
            <person name="Hahn C."/>
            <person name="Garcia-Roger E.M."/>
            <person name="Carmona M.J."/>
            <person name="Serra M."/>
            <person name="Gomez A."/>
        </authorList>
    </citation>
    <scope>NUCLEOTIDE SEQUENCE [LARGE SCALE GENOMIC DNA]</scope>
    <source>
        <strain evidence="1">HYR1</strain>
    </source>
</reference>
<gene>
    <name evidence="1" type="ORF">BpHYR1_033071</name>
</gene>
<name>A0A3M7RI73_BRAPC</name>
<dbReference type="EMBL" id="REGN01003317">
    <property type="protein sequence ID" value="RNA23272.1"/>
    <property type="molecule type" value="Genomic_DNA"/>
</dbReference>
<keyword evidence="2" id="KW-1185">Reference proteome</keyword>
<evidence type="ECO:0000313" key="2">
    <source>
        <dbReference type="Proteomes" id="UP000276133"/>
    </source>
</evidence>
<protein>
    <submittedName>
        <fullName evidence="1">Uncharacterized protein</fullName>
    </submittedName>
</protein>